<evidence type="ECO:0000313" key="3">
    <source>
        <dbReference type="Proteomes" id="UP000033867"/>
    </source>
</evidence>
<evidence type="ECO:0000256" key="1">
    <source>
        <dbReference type="SAM" id="MobiDB-lite"/>
    </source>
</evidence>
<accession>A0A0G1B9Q7</accession>
<proteinExistence type="predicted"/>
<comment type="caution">
    <text evidence="2">The sequence shown here is derived from an EMBL/GenBank/DDBJ whole genome shotgun (WGS) entry which is preliminary data.</text>
</comment>
<name>A0A0G1B9Q7_9BACT</name>
<feature type="region of interest" description="Disordered" evidence="1">
    <location>
        <begin position="1"/>
        <end position="23"/>
    </location>
</feature>
<dbReference type="EMBL" id="LCEK01000073">
    <property type="protein sequence ID" value="KKS69944.1"/>
    <property type="molecule type" value="Genomic_DNA"/>
</dbReference>
<gene>
    <name evidence="2" type="ORF">UV42_C0073G0008</name>
</gene>
<feature type="non-terminal residue" evidence="2">
    <location>
        <position position="1"/>
    </location>
</feature>
<reference evidence="2 3" key="1">
    <citation type="journal article" date="2015" name="Nature">
        <title>rRNA introns, odd ribosomes, and small enigmatic genomes across a large radiation of phyla.</title>
        <authorList>
            <person name="Brown C.T."/>
            <person name="Hug L.A."/>
            <person name="Thomas B.C."/>
            <person name="Sharon I."/>
            <person name="Castelle C.J."/>
            <person name="Singh A."/>
            <person name="Wilkins M.J."/>
            <person name="Williams K.H."/>
            <person name="Banfield J.F."/>
        </authorList>
    </citation>
    <scope>NUCLEOTIDE SEQUENCE [LARGE SCALE GENOMIC DNA]</scope>
</reference>
<dbReference type="Gene3D" id="2.60.40.4070">
    <property type="match status" value="1"/>
</dbReference>
<organism evidence="2 3">
    <name type="scientific">Candidatus Magasanikbacteria bacterium GW2011_GWE2_42_7</name>
    <dbReference type="NCBI Taxonomy" id="1619052"/>
    <lineage>
        <taxon>Bacteria</taxon>
        <taxon>Candidatus Magasanikiibacteriota</taxon>
    </lineage>
</organism>
<dbReference type="AlphaFoldDB" id="A0A0G1B9Q7"/>
<protein>
    <submittedName>
        <fullName evidence="2">5'-Nucleotidase domain protein</fullName>
    </submittedName>
</protein>
<dbReference type="InterPro" id="IPR026444">
    <property type="entry name" value="Secre_tail"/>
</dbReference>
<dbReference type="NCBIfam" id="TIGR04183">
    <property type="entry name" value="Por_Secre_tail"/>
    <property type="match status" value="1"/>
</dbReference>
<dbReference type="Proteomes" id="UP000033867">
    <property type="component" value="Unassembled WGS sequence"/>
</dbReference>
<evidence type="ECO:0000313" key="2">
    <source>
        <dbReference type="EMBL" id="KKS69944.1"/>
    </source>
</evidence>
<sequence length="178" mass="19079">QLVDSLTYDDKAPWPTAADGGGSSLELINPTLENALGASWNASISHGTPGSINSTFVTGIKENNSNAIPTEFSLFQNYPNPFNPETKISWQLAVSSFVTLKVFDMLGNEVATLVDGEKSAGIYSIVFDLHRTGNNQALSSGISSKGGYASGVYFYQLKAVSQDGKQNYSSIKKMVLLK</sequence>